<dbReference type="Gene3D" id="3.40.50.2060">
    <property type="match status" value="1"/>
</dbReference>
<dbReference type="InterPro" id="IPR043127">
    <property type="entry name" value="Sec-1-like_dom3a"/>
</dbReference>
<dbReference type="Gene3D" id="3.40.50.1910">
    <property type="match status" value="1"/>
</dbReference>
<dbReference type="Gene3D" id="1.25.40.850">
    <property type="match status" value="1"/>
</dbReference>
<sequence length="547" mass="62004">MRPLDKIASMSLLQQHNCLRVQQLHMDRAVFWDESIDSRVFLIRPTIAVIRKVCEVIKADPHRAYSLVFDRRSNLCELELERNGVFGLVESYELNLSLIPLESDLFSLELPQSSTKLHNGETYTMAKCLWQLQSLYGLIPTVYGIGPLSQEVEFHLKTISAELGEPPATADQPISHVFLFDRHMDIISALLTGLTYESMLNDVFSYSCGKIIFGDIVENKLKQKMSGRAVSLNNSDAIFSAVRNKHMTEVFPFLSAKAKTLQTGFDKASGLNKVEEVKDFVTNELKSLKQTHRLLELHICACEVVLDVNKGANERLTLEHGIIQRSADANDIMNYLEICICRQQNPWQVLQLACLWSICENGLSTKHYNHFRSLFLQAYGYDYLPALYQLSLENLLVEKPVATLPIRSHSTSPSRYPPFSQSSKALSLIPEQNEKSKFDSNTSTQMSYVFSEAYTPLVCQILANVVNEGWNTAKLQKALGQHIFCTNPTKPDNRIRKAILICFVGGVTFAEIAAIRLFAQNNNFRIIIIATHIIQREEFLKSFTQII</sequence>
<dbReference type="Gene3D" id="3.90.830.10">
    <property type="entry name" value="Syntaxin Binding Protein 1, Chain A, domain 2"/>
    <property type="match status" value="1"/>
</dbReference>
<dbReference type="InterPro" id="IPR036045">
    <property type="entry name" value="Sec1-like_sf"/>
</dbReference>
<dbReference type="PANTHER" id="PTHR11679">
    <property type="entry name" value="VESICLE PROTEIN SORTING-ASSOCIATED"/>
    <property type="match status" value="1"/>
</dbReference>
<dbReference type="AlphaFoldDB" id="A0A914CWF3"/>
<dbReference type="SUPFAM" id="SSF56815">
    <property type="entry name" value="Sec1/munc18-like (SM) proteins"/>
    <property type="match status" value="1"/>
</dbReference>
<protein>
    <submittedName>
        <fullName evidence="3">Vacuolar protein sorting-associated protein 33B</fullName>
    </submittedName>
</protein>
<dbReference type="Proteomes" id="UP000887540">
    <property type="component" value="Unplaced"/>
</dbReference>
<dbReference type="InterPro" id="IPR043155">
    <property type="entry name" value="VPS33_dom3b"/>
</dbReference>
<organism evidence="2 3">
    <name type="scientific">Acrobeloides nanus</name>
    <dbReference type="NCBI Taxonomy" id="290746"/>
    <lineage>
        <taxon>Eukaryota</taxon>
        <taxon>Metazoa</taxon>
        <taxon>Ecdysozoa</taxon>
        <taxon>Nematoda</taxon>
        <taxon>Chromadorea</taxon>
        <taxon>Rhabditida</taxon>
        <taxon>Tylenchina</taxon>
        <taxon>Cephalobomorpha</taxon>
        <taxon>Cephaloboidea</taxon>
        <taxon>Cephalobidae</taxon>
        <taxon>Acrobeloides</taxon>
    </lineage>
</organism>
<reference evidence="3" key="1">
    <citation type="submission" date="2022-11" db="UniProtKB">
        <authorList>
            <consortium name="WormBaseParasite"/>
        </authorList>
    </citation>
    <scope>IDENTIFICATION</scope>
</reference>
<keyword evidence="2" id="KW-1185">Reference proteome</keyword>
<dbReference type="Pfam" id="PF00995">
    <property type="entry name" value="Sec1"/>
    <property type="match status" value="1"/>
</dbReference>
<evidence type="ECO:0000313" key="2">
    <source>
        <dbReference type="Proteomes" id="UP000887540"/>
    </source>
</evidence>
<accession>A0A914CWF3</accession>
<comment type="similarity">
    <text evidence="1">Belongs to the STXBP/unc-18/SEC1 family.</text>
</comment>
<evidence type="ECO:0000256" key="1">
    <source>
        <dbReference type="ARBA" id="ARBA00009884"/>
    </source>
</evidence>
<name>A0A914CWF3_9BILA</name>
<dbReference type="InterPro" id="IPR027482">
    <property type="entry name" value="Sec1-like_dom2"/>
</dbReference>
<dbReference type="WBParaSite" id="ACRNAN_scaffold1452.g29926.t1">
    <property type="protein sequence ID" value="ACRNAN_scaffold1452.g29926.t1"/>
    <property type="gene ID" value="ACRNAN_scaffold1452.g29926"/>
</dbReference>
<dbReference type="GO" id="GO:0016192">
    <property type="term" value="P:vesicle-mediated transport"/>
    <property type="evidence" value="ECO:0007669"/>
    <property type="project" value="InterPro"/>
</dbReference>
<dbReference type="InterPro" id="IPR001619">
    <property type="entry name" value="Sec1-like"/>
</dbReference>
<evidence type="ECO:0000313" key="3">
    <source>
        <dbReference type="WBParaSite" id="ACRNAN_scaffold1452.g29926.t1"/>
    </source>
</evidence>
<dbReference type="InterPro" id="IPR043154">
    <property type="entry name" value="Sec-1-like_dom1"/>
</dbReference>
<proteinExistence type="inferred from homology"/>